<sequence>MLIALILALLLILSIVSGIYFSNVALKPKTRDYEETYEYEQEKGRIIKDEYEKLLKEEFYIKSPYGYNLHAIYFPNGNSKKTIIIVHGITCNLFVSVKYMNMFYKRGFNILIYDHRFHGKSQGDFCSFGFYEKYDLKACTDWVLARNGKDSIVGLHGESMGAATVLQNLAIDDRIAFCIADCPYSDLFKLLRLRLKLDYHLVPFPVLYIANIVSKIRYGVYLSDVSPVRDIHNVEIPIFFIHGQNDNYIPHEMSVDMFNIKKGVKKLYLAPNSDHAEAYWNNQEEYDKLVGNFLEELNIK</sequence>
<dbReference type="InterPro" id="IPR029058">
    <property type="entry name" value="AB_hydrolase_fold"/>
</dbReference>
<accession>A0ABS1TEH7</accession>
<dbReference type="Proteomes" id="UP000632377">
    <property type="component" value="Unassembled WGS sequence"/>
</dbReference>
<keyword evidence="2" id="KW-0378">Hydrolase</keyword>
<comment type="caution">
    <text evidence="2">The sequence shown here is derived from an EMBL/GenBank/DDBJ whole genome shotgun (WGS) entry which is preliminary data.</text>
</comment>
<protein>
    <submittedName>
        <fullName evidence="2">Alpha/beta hydrolase</fullName>
    </submittedName>
</protein>
<dbReference type="RefSeq" id="WP_202750230.1">
    <property type="nucleotide sequence ID" value="NZ_JAESWC010000014.1"/>
</dbReference>
<feature type="domain" description="AB hydrolase-1" evidence="1">
    <location>
        <begin position="82"/>
        <end position="184"/>
    </location>
</feature>
<evidence type="ECO:0000259" key="1">
    <source>
        <dbReference type="Pfam" id="PF00561"/>
    </source>
</evidence>
<dbReference type="GO" id="GO:0016787">
    <property type="term" value="F:hydrolase activity"/>
    <property type="evidence" value="ECO:0007669"/>
    <property type="project" value="UniProtKB-KW"/>
</dbReference>
<dbReference type="SUPFAM" id="SSF53474">
    <property type="entry name" value="alpha/beta-Hydrolases"/>
    <property type="match status" value="1"/>
</dbReference>
<dbReference type="InterPro" id="IPR052920">
    <property type="entry name" value="DNA-binding_regulatory"/>
</dbReference>
<dbReference type="Gene3D" id="3.40.50.1820">
    <property type="entry name" value="alpha/beta hydrolase"/>
    <property type="match status" value="1"/>
</dbReference>
<organism evidence="2 3">
    <name type="scientific">Clostridium rhizosphaerae</name>
    <dbReference type="NCBI Taxonomy" id="2803861"/>
    <lineage>
        <taxon>Bacteria</taxon>
        <taxon>Bacillati</taxon>
        <taxon>Bacillota</taxon>
        <taxon>Clostridia</taxon>
        <taxon>Eubacteriales</taxon>
        <taxon>Clostridiaceae</taxon>
        <taxon>Clostridium</taxon>
    </lineage>
</organism>
<dbReference type="Pfam" id="PF00561">
    <property type="entry name" value="Abhydrolase_1"/>
    <property type="match status" value="1"/>
</dbReference>
<dbReference type="PANTHER" id="PTHR43358">
    <property type="entry name" value="ALPHA/BETA-HYDROLASE"/>
    <property type="match status" value="1"/>
</dbReference>
<dbReference type="EMBL" id="JAESWC010000014">
    <property type="protein sequence ID" value="MBL4937482.1"/>
    <property type="molecule type" value="Genomic_DNA"/>
</dbReference>
<evidence type="ECO:0000313" key="2">
    <source>
        <dbReference type="EMBL" id="MBL4937482.1"/>
    </source>
</evidence>
<proteinExistence type="predicted"/>
<dbReference type="InterPro" id="IPR000073">
    <property type="entry name" value="AB_hydrolase_1"/>
</dbReference>
<keyword evidence="3" id="KW-1185">Reference proteome</keyword>
<reference evidence="2 3" key="1">
    <citation type="submission" date="2021-01" db="EMBL/GenBank/DDBJ databases">
        <title>Genome public.</title>
        <authorList>
            <person name="Liu C."/>
            <person name="Sun Q."/>
        </authorList>
    </citation>
    <scope>NUCLEOTIDE SEQUENCE [LARGE SCALE GENOMIC DNA]</scope>
    <source>
        <strain evidence="2 3">YIM B02515</strain>
    </source>
</reference>
<name>A0ABS1TEH7_9CLOT</name>
<dbReference type="PANTHER" id="PTHR43358:SF5">
    <property type="entry name" value="EXPORTED PROTEIN"/>
    <property type="match status" value="1"/>
</dbReference>
<evidence type="ECO:0000313" key="3">
    <source>
        <dbReference type="Proteomes" id="UP000632377"/>
    </source>
</evidence>
<gene>
    <name evidence="2" type="ORF">JK636_17315</name>
</gene>